<sequence>METALISESSCRSLSSADTARNISQYIDECTDTDHSASCTGGNERVQALYSVQDKTLKHCKPKRAIVCATCGWSKSVGLLAYPKRRDKRTEANRNNEDGVMGHIMGRAASIMVVTQSVQVFGRKKTATAVAYCKKGRGLIKVNGRPLEHIQPEILRIKLQEPLLILGKERYQDVDIRVRVNGGGHVAQIYAIRQALAKAIVAYYQKFVDEQVKRT</sequence>
<dbReference type="EMBL" id="ADBV01001622">
    <property type="protein sequence ID" value="EJW84435.1"/>
    <property type="molecule type" value="Genomic_DNA"/>
</dbReference>
<dbReference type="GO" id="GO:0003735">
    <property type="term" value="F:structural constituent of ribosome"/>
    <property type="evidence" value="ECO:0007669"/>
    <property type="project" value="InterPro"/>
</dbReference>
<reference evidence="8" key="1">
    <citation type="submission" date="2012-08" db="EMBL/GenBank/DDBJ databases">
        <title>The Genome Sequence of Wuchereria bancrofti.</title>
        <authorList>
            <person name="Nutman T.B."/>
            <person name="Fink D.L."/>
            <person name="Russ C."/>
            <person name="Young S."/>
            <person name="Zeng Q."/>
            <person name="Koehrsen M."/>
            <person name="Alvarado L."/>
            <person name="Berlin A."/>
            <person name="Chapman S.B."/>
            <person name="Chen Z."/>
            <person name="Freedman E."/>
            <person name="Gellesch M."/>
            <person name="Goldberg J."/>
            <person name="Griggs A."/>
            <person name="Gujja S."/>
            <person name="Heilman E.R."/>
            <person name="Heiman D."/>
            <person name="Hepburn T."/>
            <person name="Howarth C."/>
            <person name="Jen D."/>
            <person name="Larson L."/>
            <person name="Lewis B."/>
            <person name="Mehta T."/>
            <person name="Park D."/>
            <person name="Pearson M."/>
            <person name="Roberts A."/>
            <person name="Saif S."/>
            <person name="Shea T."/>
            <person name="Shenoy N."/>
            <person name="Sisk P."/>
            <person name="Stolte C."/>
            <person name="Sykes S."/>
            <person name="Walk T."/>
            <person name="White J."/>
            <person name="Yandava C."/>
            <person name="Haas B."/>
            <person name="Henn M.R."/>
            <person name="Nusbaum C."/>
            <person name="Birren B."/>
        </authorList>
    </citation>
    <scope>NUCLEOTIDE SEQUENCE [LARGE SCALE GENOMIC DNA]</scope>
    <source>
        <strain evidence="8">NA</strain>
    </source>
</reference>
<name>J9BBB7_WUCBA</name>
<evidence type="ECO:0000313" key="7">
    <source>
        <dbReference type="EMBL" id="EJW84435.1"/>
    </source>
</evidence>
<dbReference type="Proteomes" id="UP000004810">
    <property type="component" value="Unassembled WGS sequence"/>
</dbReference>
<evidence type="ECO:0000256" key="2">
    <source>
        <dbReference type="ARBA" id="ARBA00022980"/>
    </source>
</evidence>
<evidence type="ECO:0000256" key="1">
    <source>
        <dbReference type="ARBA" id="ARBA00005251"/>
    </source>
</evidence>
<dbReference type="PROSITE" id="PS00360">
    <property type="entry name" value="RIBOSOMAL_S9"/>
    <property type="match status" value="1"/>
</dbReference>
<evidence type="ECO:0000256" key="6">
    <source>
        <dbReference type="RuleBase" id="RU003815"/>
    </source>
</evidence>
<dbReference type="SUPFAM" id="SSF54211">
    <property type="entry name" value="Ribosomal protein S5 domain 2-like"/>
    <property type="match status" value="1"/>
</dbReference>
<evidence type="ECO:0000256" key="4">
    <source>
        <dbReference type="ARBA" id="ARBA00035259"/>
    </source>
</evidence>
<dbReference type="AlphaFoldDB" id="J9BBB7"/>
<comment type="similarity">
    <text evidence="1 6">Belongs to the universal ribosomal protein uS9 family.</text>
</comment>
<evidence type="ECO:0000313" key="8">
    <source>
        <dbReference type="Proteomes" id="UP000004810"/>
    </source>
</evidence>
<accession>J9BBB7</accession>
<gene>
    <name evidence="7" type="ORF">WUBG_04654</name>
</gene>
<dbReference type="Pfam" id="PF00380">
    <property type="entry name" value="Ribosomal_S9"/>
    <property type="match status" value="1"/>
</dbReference>
<dbReference type="InterPro" id="IPR014721">
    <property type="entry name" value="Ribsml_uS5_D2-typ_fold_subgr"/>
</dbReference>
<dbReference type="PANTHER" id="PTHR21569">
    <property type="entry name" value="RIBOSOMAL PROTEIN S9"/>
    <property type="match status" value="1"/>
</dbReference>
<comment type="caution">
    <text evidence="7">The sequence shown here is derived from an EMBL/GenBank/DDBJ whole genome shotgun (WGS) entry which is preliminary data.</text>
</comment>
<dbReference type="Gene3D" id="3.30.230.10">
    <property type="match status" value="1"/>
</dbReference>
<dbReference type="PANTHER" id="PTHR21569:SF16">
    <property type="entry name" value="RIBOSOMAL PROTEIN S16"/>
    <property type="match status" value="1"/>
</dbReference>
<dbReference type="InterPro" id="IPR000754">
    <property type="entry name" value="Ribosomal_uS9"/>
</dbReference>
<evidence type="ECO:0000256" key="3">
    <source>
        <dbReference type="ARBA" id="ARBA00023274"/>
    </source>
</evidence>
<dbReference type="GO" id="GO:0006412">
    <property type="term" value="P:translation"/>
    <property type="evidence" value="ECO:0007669"/>
    <property type="project" value="InterPro"/>
</dbReference>
<dbReference type="InterPro" id="IPR020574">
    <property type="entry name" value="Ribosomal_uS9_CS"/>
</dbReference>
<protein>
    <recommendedName>
        <fullName evidence="4">Small ribosomal subunit protein uS9</fullName>
    </recommendedName>
    <alternativeName>
        <fullName evidence="5">40S ribosomal protein S16</fullName>
    </alternativeName>
</protein>
<dbReference type="GO" id="GO:0000462">
    <property type="term" value="P:maturation of SSU-rRNA from tricistronic rRNA transcript (SSU-rRNA, 5.8S rRNA, LSU-rRNA)"/>
    <property type="evidence" value="ECO:0007669"/>
    <property type="project" value="TreeGrafter"/>
</dbReference>
<organism evidence="7 8">
    <name type="scientific">Wuchereria bancrofti</name>
    <dbReference type="NCBI Taxonomy" id="6293"/>
    <lineage>
        <taxon>Eukaryota</taxon>
        <taxon>Metazoa</taxon>
        <taxon>Ecdysozoa</taxon>
        <taxon>Nematoda</taxon>
        <taxon>Chromadorea</taxon>
        <taxon>Rhabditida</taxon>
        <taxon>Spirurina</taxon>
        <taxon>Spiruromorpha</taxon>
        <taxon>Filarioidea</taxon>
        <taxon>Onchocercidae</taxon>
        <taxon>Wuchereria</taxon>
    </lineage>
</organism>
<proteinExistence type="inferred from homology"/>
<keyword evidence="2 6" id="KW-0689">Ribosomal protein</keyword>
<dbReference type="GO" id="GO:0003723">
    <property type="term" value="F:RNA binding"/>
    <property type="evidence" value="ECO:0007669"/>
    <property type="project" value="TreeGrafter"/>
</dbReference>
<evidence type="ECO:0000256" key="5">
    <source>
        <dbReference type="ARBA" id="ARBA00043019"/>
    </source>
</evidence>
<dbReference type="GO" id="GO:0022627">
    <property type="term" value="C:cytosolic small ribosomal subunit"/>
    <property type="evidence" value="ECO:0007669"/>
    <property type="project" value="TreeGrafter"/>
</dbReference>
<dbReference type="InterPro" id="IPR020568">
    <property type="entry name" value="Ribosomal_Su5_D2-typ_SF"/>
</dbReference>
<keyword evidence="3 6" id="KW-0687">Ribonucleoprotein</keyword>